<keyword evidence="8" id="KW-0411">Iron-sulfur</keyword>
<keyword evidence="1" id="KW-0004">4Fe-4S</keyword>
<gene>
    <name evidence="10" type="primary">queG</name>
    <name evidence="10" type="ORF">NCTC10172_00419</name>
</gene>
<dbReference type="InterPro" id="IPR013542">
    <property type="entry name" value="QueG_DUF1730"/>
</dbReference>
<dbReference type="GO" id="GO:0046872">
    <property type="term" value="F:metal ion binding"/>
    <property type="evidence" value="ECO:0007669"/>
    <property type="project" value="UniProtKB-KW"/>
</dbReference>
<dbReference type="PANTHER" id="PTHR30002:SF4">
    <property type="entry name" value="EPOXYQUEUOSINE REDUCTASE"/>
    <property type="match status" value="1"/>
</dbReference>
<reference evidence="10 11" key="1">
    <citation type="submission" date="2019-01" db="EMBL/GenBank/DDBJ databases">
        <authorList>
            <consortium name="Pathogen Informatics"/>
        </authorList>
    </citation>
    <scope>NUCLEOTIDE SEQUENCE [LARGE SCALE GENOMIC DNA]</scope>
    <source>
        <strain evidence="10 11">NCTC10172</strain>
    </source>
</reference>
<dbReference type="InterPro" id="IPR017896">
    <property type="entry name" value="4Fe4S_Fe-S-bd"/>
</dbReference>
<dbReference type="EMBL" id="LR215050">
    <property type="protein sequence ID" value="VEU82408.1"/>
    <property type="molecule type" value="Genomic_DNA"/>
</dbReference>
<organism evidence="10 11">
    <name type="scientific">Acholeplasma hippikon</name>
    <dbReference type="NCBI Taxonomy" id="264636"/>
    <lineage>
        <taxon>Bacteria</taxon>
        <taxon>Bacillati</taxon>
        <taxon>Mycoplasmatota</taxon>
        <taxon>Mollicutes</taxon>
        <taxon>Acholeplasmatales</taxon>
        <taxon>Acholeplasmataceae</taxon>
        <taxon>Acholeplasma</taxon>
    </lineage>
</organism>
<dbReference type="EC" id="1.1.-.-" evidence="10"/>
<sequence length="303" mass="35549">MVFERLSEAFDFVGTIDVDRYLKKKFDHNLVGFESVFVVGLAYPNKYLRHEKDRLTASMYTYGYDYHDVLKELMHESLKDIDDEFKFLVDNHTIDERKCLEMTGLAFRGKNNLMINKDFGSFFFIGLVLTKKKYPEVIIENTLSCGECTICIKSCPVKALTNGFDWDKCMSGYNQEKRSLTDEEIDKNQYLLGCDICQRVCPFNKGVNSERIEAFREKPTSYVIINDLFDLSNKAFLEKYGKHAYTWRGKTILLRNALTILLRQKNTKYNDKIKETINDDRYPTWYKDDAKKILSKLESLEIK</sequence>
<accession>A0A449BIZ6</accession>
<dbReference type="KEGG" id="ahk:NCTC10172_00419"/>
<dbReference type="PROSITE" id="PS00198">
    <property type="entry name" value="4FE4S_FER_1"/>
    <property type="match status" value="1"/>
</dbReference>
<evidence type="ECO:0000256" key="4">
    <source>
        <dbReference type="ARBA" id="ARBA00022723"/>
    </source>
</evidence>
<evidence type="ECO:0000256" key="8">
    <source>
        <dbReference type="ARBA" id="ARBA00023014"/>
    </source>
</evidence>
<dbReference type="GO" id="GO:0051539">
    <property type="term" value="F:4 iron, 4 sulfur cluster binding"/>
    <property type="evidence" value="ECO:0007669"/>
    <property type="project" value="UniProtKB-KW"/>
</dbReference>
<evidence type="ECO:0000256" key="3">
    <source>
        <dbReference type="ARBA" id="ARBA00022694"/>
    </source>
</evidence>
<evidence type="ECO:0000256" key="5">
    <source>
        <dbReference type="ARBA" id="ARBA00022785"/>
    </source>
</evidence>
<dbReference type="InterPro" id="IPR004453">
    <property type="entry name" value="QueG"/>
</dbReference>
<evidence type="ECO:0000313" key="10">
    <source>
        <dbReference type="EMBL" id="VEU82408.1"/>
    </source>
</evidence>
<dbReference type="InterPro" id="IPR017900">
    <property type="entry name" value="4Fe4S_Fe_S_CS"/>
</dbReference>
<keyword evidence="11" id="KW-1185">Reference proteome</keyword>
<dbReference type="RefSeq" id="WP_035369509.1">
    <property type="nucleotide sequence ID" value="NZ_LR215050.1"/>
</dbReference>
<dbReference type="SUPFAM" id="SSF46548">
    <property type="entry name" value="alpha-helical ferredoxin"/>
    <property type="match status" value="1"/>
</dbReference>
<evidence type="ECO:0000256" key="7">
    <source>
        <dbReference type="ARBA" id="ARBA00023004"/>
    </source>
</evidence>
<evidence type="ECO:0000256" key="6">
    <source>
        <dbReference type="ARBA" id="ARBA00023002"/>
    </source>
</evidence>
<evidence type="ECO:0000256" key="2">
    <source>
        <dbReference type="ARBA" id="ARBA00022490"/>
    </source>
</evidence>
<keyword evidence="5" id="KW-0671">Queuosine biosynthesis</keyword>
<dbReference type="GO" id="GO:0008616">
    <property type="term" value="P:tRNA queuosine(34) biosynthetic process"/>
    <property type="evidence" value="ECO:0007669"/>
    <property type="project" value="UniProtKB-KW"/>
</dbReference>
<evidence type="ECO:0000313" key="11">
    <source>
        <dbReference type="Proteomes" id="UP000290909"/>
    </source>
</evidence>
<dbReference type="PANTHER" id="PTHR30002">
    <property type="entry name" value="EPOXYQUEUOSINE REDUCTASE"/>
    <property type="match status" value="1"/>
</dbReference>
<dbReference type="GO" id="GO:0052693">
    <property type="term" value="F:epoxyqueuosine reductase activity"/>
    <property type="evidence" value="ECO:0007669"/>
    <property type="project" value="TreeGrafter"/>
</dbReference>
<dbReference type="Pfam" id="PF08331">
    <property type="entry name" value="QueG_DUF1730"/>
    <property type="match status" value="1"/>
</dbReference>
<feature type="domain" description="4Fe-4S ferredoxin-type" evidence="9">
    <location>
        <begin position="135"/>
        <end position="165"/>
    </location>
</feature>
<dbReference type="PROSITE" id="PS51379">
    <property type="entry name" value="4FE4S_FER_2"/>
    <property type="match status" value="1"/>
</dbReference>
<evidence type="ECO:0000256" key="1">
    <source>
        <dbReference type="ARBA" id="ARBA00022485"/>
    </source>
</evidence>
<proteinExistence type="predicted"/>
<keyword evidence="4" id="KW-0479">Metal-binding</keyword>
<dbReference type="STRING" id="1408416.GCA_000702765_00999"/>
<dbReference type="Proteomes" id="UP000290909">
    <property type="component" value="Chromosome"/>
</dbReference>
<dbReference type="AlphaFoldDB" id="A0A449BIZ6"/>
<dbReference type="Pfam" id="PF13484">
    <property type="entry name" value="Fer4_16"/>
    <property type="match status" value="1"/>
</dbReference>
<protein>
    <submittedName>
        <fullName evidence="10">Epoxyqueuosine reductase</fullName>
        <ecNumber evidence="10">1.1.-.-</ecNumber>
    </submittedName>
</protein>
<dbReference type="Gene3D" id="3.30.70.20">
    <property type="match status" value="1"/>
</dbReference>
<keyword evidence="6 10" id="KW-0560">Oxidoreductase</keyword>
<keyword evidence="3" id="KW-0819">tRNA processing</keyword>
<keyword evidence="7" id="KW-0408">Iron</keyword>
<evidence type="ECO:0000259" key="9">
    <source>
        <dbReference type="PROSITE" id="PS51379"/>
    </source>
</evidence>
<name>A0A449BIZ6_9MOLU</name>
<keyword evidence="2" id="KW-0963">Cytoplasm</keyword>